<dbReference type="InterPro" id="IPR033480">
    <property type="entry name" value="sCache_2"/>
</dbReference>
<keyword evidence="5" id="KW-0472">Membrane</keyword>
<evidence type="ECO:0000256" key="2">
    <source>
        <dbReference type="ARBA" id="ARBA00022475"/>
    </source>
</evidence>
<keyword evidence="9" id="KW-1185">Reference proteome</keyword>
<accession>A0A0H1RAU7</accession>
<dbReference type="EMBL" id="LCYG01000039">
    <property type="protein sequence ID" value="KLK92204.1"/>
    <property type="molecule type" value="Genomic_DNA"/>
</dbReference>
<dbReference type="Gene3D" id="3.30.450.20">
    <property type="entry name" value="PAS domain"/>
    <property type="match status" value="1"/>
</dbReference>
<reference evidence="8 9" key="1">
    <citation type="submission" date="2015-05" db="EMBL/GenBank/DDBJ databases">
        <title>Draft genome sequence of Microvirga vignae strain BR3299, a novel nitrogen fixing bacteria isolated from Brazil semi-aired region.</title>
        <authorList>
            <person name="Zilli J.E."/>
            <person name="Passos S.R."/>
            <person name="Leite J."/>
            <person name="Baldani J.I."/>
            <person name="Xavier G.R."/>
            <person name="Rumjaneck N.G."/>
            <person name="Simoes-Araujo J.L."/>
        </authorList>
    </citation>
    <scope>NUCLEOTIDE SEQUENCE [LARGE SCALE GENOMIC DNA]</scope>
    <source>
        <strain evidence="8 9">BR3299</strain>
    </source>
</reference>
<dbReference type="GO" id="GO:0005886">
    <property type="term" value="C:plasma membrane"/>
    <property type="evidence" value="ECO:0007669"/>
    <property type="project" value="UniProtKB-SubCell"/>
</dbReference>
<evidence type="ECO:0000256" key="5">
    <source>
        <dbReference type="ARBA" id="ARBA00023136"/>
    </source>
</evidence>
<dbReference type="AlphaFoldDB" id="A0A0H1RAU7"/>
<dbReference type="RefSeq" id="WP_047189978.1">
    <property type="nucleotide sequence ID" value="NZ_LCYG01000039.1"/>
</dbReference>
<organism evidence="8 9">
    <name type="scientific">Microvirga vignae</name>
    <dbReference type="NCBI Taxonomy" id="1225564"/>
    <lineage>
        <taxon>Bacteria</taxon>
        <taxon>Pseudomonadati</taxon>
        <taxon>Pseudomonadota</taxon>
        <taxon>Alphaproteobacteria</taxon>
        <taxon>Hyphomicrobiales</taxon>
        <taxon>Methylobacteriaceae</taxon>
        <taxon>Microvirga</taxon>
    </lineage>
</organism>
<evidence type="ECO:0000256" key="6">
    <source>
        <dbReference type="SAM" id="SignalP"/>
    </source>
</evidence>
<comment type="subcellular location">
    <subcellularLocation>
        <location evidence="1">Cell membrane</location>
        <topology evidence="1">Multi-pass membrane protein</topology>
    </subcellularLocation>
</comment>
<name>A0A0H1RAU7_9HYPH</name>
<comment type="caution">
    <text evidence="8">The sequence shown here is derived from an EMBL/GenBank/DDBJ whole genome shotgun (WGS) entry which is preliminary data.</text>
</comment>
<evidence type="ECO:0000313" key="8">
    <source>
        <dbReference type="EMBL" id="KLK92204.1"/>
    </source>
</evidence>
<keyword evidence="4" id="KW-1133">Transmembrane helix</keyword>
<keyword evidence="2" id="KW-1003">Cell membrane</keyword>
<dbReference type="OrthoDB" id="8454481at2"/>
<sequence>MLRPTMIGALALCAFAASAVVYAQTAQFGTAEEARALLDRAVASMKPDPANTIAQINKGEGGFKDRDLYVFCYADDKVVAHGNDPTRVGLPTKDLKDTTGKLYGEEMLRVAQEGKIAEVSYMFPRPGPDTTPVSKVALVTKVADHVCAVGYYKQD</sequence>
<dbReference type="STRING" id="1225564.AA309_15730"/>
<feature type="signal peptide" evidence="6">
    <location>
        <begin position="1"/>
        <end position="23"/>
    </location>
</feature>
<dbReference type="PATRIC" id="fig|1225564.3.peg.4051"/>
<feature type="domain" description="Single Cache" evidence="7">
    <location>
        <begin position="50"/>
        <end position="147"/>
    </location>
</feature>
<dbReference type="Pfam" id="PF17200">
    <property type="entry name" value="sCache_2"/>
    <property type="match status" value="1"/>
</dbReference>
<protein>
    <recommendedName>
        <fullName evidence="7">Single Cache domain-containing protein</fullName>
    </recommendedName>
</protein>
<keyword evidence="6" id="KW-0732">Signal</keyword>
<feature type="chain" id="PRO_5002592907" description="Single Cache domain-containing protein" evidence="6">
    <location>
        <begin position="24"/>
        <end position="155"/>
    </location>
</feature>
<dbReference type="Proteomes" id="UP000035489">
    <property type="component" value="Unassembled WGS sequence"/>
</dbReference>
<evidence type="ECO:0000256" key="3">
    <source>
        <dbReference type="ARBA" id="ARBA00022692"/>
    </source>
</evidence>
<keyword evidence="3" id="KW-0812">Transmembrane</keyword>
<gene>
    <name evidence="8" type="ORF">AA309_15730</name>
</gene>
<evidence type="ECO:0000259" key="7">
    <source>
        <dbReference type="Pfam" id="PF17200"/>
    </source>
</evidence>
<proteinExistence type="predicted"/>
<evidence type="ECO:0000256" key="1">
    <source>
        <dbReference type="ARBA" id="ARBA00004651"/>
    </source>
</evidence>
<evidence type="ECO:0000313" key="9">
    <source>
        <dbReference type="Proteomes" id="UP000035489"/>
    </source>
</evidence>
<evidence type="ECO:0000256" key="4">
    <source>
        <dbReference type="ARBA" id="ARBA00022989"/>
    </source>
</evidence>